<gene>
    <name evidence="1" type="ORF">X975_01299</name>
</gene>
<keyword evidence="2" id="KW-1185">Reference proteome</keyword>
<sequence>MSAAELNNLVCIDSTMNNALYLNILKDNLGLSAQNLDTGNNFIFHQDNDSKHTALNVRLLDVHNYPQLLKTPLLSPNLNPTEHIWRELEVRVP</sequence>
<reference evidence="1 2" key="1">
    <citation type="submission" date="2013-11" db="EMBL/GenBank/DDBJ databases">
        <title>Genome sequencing of Stegodyphus mimosarum.</title>
        <authorList>
            <person name="Bechsgaard J."/>
        </authorList>
    </citation>
    <scope>NUCLEOTIDE SEQUENCE [LARGE SCALE GENOMIC DNA]</scope>
</reference>
<evidence type="ECO:0000313" key="1">
    <source>
        <dbReference type="EMBL" id="KFM72996.1"/>
    </source>
</evidence>
<name>A0A087U6K7_STEMI</name>
<dbReference type="InterPro" id="IPR036397">
    <property type="entry name" value="RNaseH_sf"/>
</dbReference>
<organism evidence="1 2">
    <name type="scientific">Stegodyphus mimosarum</name>
    <name type="common">African social velvet spider</name>
    <dbReference type="NCBI Taxonomy" id="407821"/>
    <lineage>
        <taxon>Eukaryota</taxon>
        <taxon>Metazoa</taxon>
        <taxon>Ecdysozoa</taxon>
        <taxon>Arthropoda</taxon>
        <taxon>Chelicerata</taxon>
        <taxon>Arachnida</taxon>
        <taxon>Araneae</taxon>
        <taxon>Araneomorphae</taxon>
        <taxon>Entelegynae</taxon>
        <taxon>Eresoidea</taxon>
        <taxon>Eresidae</taxon>
        <taxon>Stegodyphus</taxon>
    </lineage>
</organism>
<feature type="non-terminal residue" evidence="1">
    <location>
        <position position="93"/>
    </location>
</feature>
<dbReference type="Proteomes" id="UP000054359">
    <property type="component" value="Unassembled WGS sequence"/>
</dbReference>
<proteinExistence type="predicted"/>
<dbReference type="GO" id="GO:0003676">
    <property type="term" value="F:nucleic acid binding"/>
    <property type="evidence" value="ECO:0007669"/>
    <property type="project" value="InterPro"/>
</dbReference>
<protein>
    <submittedName>
        <fullName evidence="1">Transposable element Tc1 transposase</fullName>
    </submittedName>
</protein>
<dbReference type="OMA" id="TEHIWRE"/>
<dbReference type="AlphaFoldDB" id="A0A087U6K7"/>
<dbReference type="EMBL" id="KK118458">
    <property type="protein sequence ID" value="KFM72996.1"/>
    <property type="molecule type" value="Genomic_DNA"/>
</dbReference>
<dbReference type="OrthoDB" id="6435577at2759"/>
<dbReference type="STRING" id="407821.A0A087U6K7"/>
<accession>A0A087U6K7</accession>
<evidence type="ECO:0000313" key="2">
    <source>
        <dbReference type="Proteomes" id="UP000054359"/>
    </source>
</evidence>
<dbReference type="Gene3D" id="3.30.420.10">
    <property type="entry name" value="Ribonuclease H-like superfamily/Ribonuclease H"/>
    <property type="match status" value="1"/>
</dbReference>